<dbReference type="CDD" id="cd22415">
    <property type="entry name" value="KH-I_Vigilin_rpt12"/>
    <property type="match status" value="1"/>
</dbReference>
<dbReference type="SMART" id="SM00322">
    <property type="entry name" value="KH"/>
    <property type="match status" value="4"/>
</dbReference>
<name>A0AAW1UNB8_9CUCU</name>
<keyword evidence="2" id="KW-0694">RNA-binding</keyword>
<sequence>MEAAIARINEIICDLDSMVTIECIIPQKHHRTVMGAKGHKVKTVTADFDVQIKFPERDRIEEYETSQTNGDVDSEPVRHCDVIRITGKEENCINAKRALLDLVPITINVDVPYDLHRSIIGQKGRDVKELMDRYDVHIVLSPPELKEDIIKITGAPINVEDAKEALLERVKELEADRKDRELRSFALKIEVNPDYHPKIIGKAGAVITKIRKDHDVQINFPRRGDPDEHIITITGYEQNTEAASDAIMKIVHQLNDIYKEEVHIDSRIHSRLIGARGRSIRKIMDDYRVEIKFPRNDDADPNLVVISGEEDNVIEARDHLLNLEEEFLQDYEEQSERTQNHTLNIHFENTGPAQSNRGQSRGAQPNGFVVQGGPWEQRAPNTNSVTEFPSFGRNTEEPKQAPIAGAWGSRR</sequence>
<evidence type="ECO:0000313" key="5">
    <source>
        <dbReference type="EMBL" id="KAK9882658.1"/>
    </source>
</evidence>
<dbReference type="EMBL" id="JARQZJ010000079">
    <property type="protein sequence ID" value="KAK9882658.1"/>
    <property type="molecule type" value="Genomic_DNA"/>
</dbReference>
<organism evidence="5 6">
    <name type="scientific">Henosepilachna vigintioctopunctata</name>
    <dbReference type="NCBI Taxonomy" id="420089"/>
    <lineage>
        <taxon>Eukaryota</taxon>
        <taxon>Metazoa</taxon>
        <taxon>Ecdysozoa</taxon>
        <taxon>Arthropoda</taxon>
        <taxon>Hexapoda</taxon>
        <taxon>Insecta</taxon>
        <taxon>Pterygota</taxon>
        <taxon>Neoptera</taxon>
        <taxon>Endopterygota</taxon>
        <taxon>Coleoptera</taxon>
        <taxon>Polyphaga</taxon>
        <taxon>Cucujiformia</taxon>
        <taxon>Coccinelloidea</taxon>
        <taxon>Coccinellidae</taxon>
        <taxon>Epilachninae</taxon>
        <taxon>Epilachnini</taxon>
        <taxon>Henosepilachna</taxon>
    </lineage>
</organism>
<dbReference type="InterPro" id="IPR036612">
    <property type="entry name" value="KH_dom_type_1_sf"/>
</dbReference>
<evidence type="ECO:0000256" key="1">
    <source>
        <dbReference type="ARBA" id="ARBA00022737"/>
    </source>
</evidence>
<dbReference type="Proteomes" id="UP001431783">
    <property type="component" value="Unassembled WGS sequence"/>
</dbReference>
<evidence type="ECO:0000256" key="3">
    <source>
        <dbReference type="SAM" id="MobiDB-lite"/>
    </source>
</evidence>
<dbReference type="SUPFAM" id="SSF54791">
    <property type="entry name" value="Eukaryotic type KH-domain (KH-domain type I)"/>
    <property type="match status" value="4"/>
</dbReference>
<feature type="region of interest" description="Disordered" evidence="3">
    <location>
        <begin position="347"/>
        <end position="411"/>
    </location>
</feature>
<dbReference type="GO" id="GO:0010468">
    <property type="term" value="P:regulation of gene expression"/>
    <property type="evidence" value="ECO:0007669"/>
    <property type="project" value="UniProtKB-ARBA"/>
</dbReference>
<feature type="domain" description="K Homology" evidence="4">
    <location>
        <begin position="17"/>
        <end position="104"/>
    </location>
</feature>
<dbReference type="InterPro" id="IPR004087">
    <property type="entry name" value="KH_dom"/>
</dbReference>
<dbReference type="CDD" id="cd22416">
    <property type="entry name" value="KH-I_Vigilin_rpt13"/>
    <property type="match status" value="1"/>
</dbReference>
<keyword evidence="1" id="KW-0677">Repeat</keyword>
<feature type="domain" description="K Homology" evidence="4">
    <location>
        <begin position="183"/>
        <end position="252"/>
    </location>
</feature>
<feature type="domain" description="K Homology" evidence="4">
    <location>
        <begin position="105"/>
        <end position="171"/>
    </location>
</feature>
<comment type="caution">
    <text evidence="5">The sequence shown here is derived from an EMBL/GenBank/DDBJ whole genome shotgun (WGS) entry which is preliminary data.</text>
</comment>
<dbReference type="PROSITE" id="PS50084">
    <property type="entry name" value="KH_TYPE_1"/>
    <property type="match status" value="4"/>
</dbReference>
<accession>A0AAW1UNB8</accession>
<evidence type="ECO:0000256" key="2">
    <source>
        <dbReference type="PROSITE-ProRule" id="PRU00117"/>
    </source>
</evidence>
<feature type="domain" description="K Homology" evidence="4">
    <location>
        <begin position="256"/>
        <end position="325"/>
    </location>
</feature>
<keyword evidence="6" id="KW-1185">Reference proteome</keyword>
<evidence type="ECO:0000259" key="4">
    <source>
        <dbReference type="SMART" id="SM00322"/>
    </source>
</evidence>
<protein>
    <recommendedName>
        <fullName evidence="4">K Homology domain-containing protein</fullName>
    </recommendedName>
</protein>
<proteinExistence type="predicted"/>
<dbReference type="Gene3D" id="3.30.1370.10">
    <property type="entry name" value="K Homology domain, type 1"/>
    <property type="match status" value="4"/>
</dbReference>
<feature type="compositionally biased region" description="Polar residues" evidence="3">
    <location>
        <begin position="351"/>
        <end position="363"/>
    </location>
</feature>
<dbReference type="PANTHER" id="PTHR10627:SF31">
    <property type="entry name" value="DODECA-SATELLITE-BINDING PROTEIN 1, ISOFORM A"/>
    <property type="match status" value="1"/>
</dbReference>
<dbReference type="Pfam" id="PF00013">
    <property type="entry name" value="KH_1"/>
    <property type="match status" value="4"/>
</dbReference>
<evidence type="ECO:0000313" key="6">
    <source>
        <dbReference type="Proteomes" id="UP001431783"/>
    </source>
</evidence>
<dbReference type="AlphaFoldDB" id="A0AAW1UNB8"/>
<reference evidence="5 6" key="1">
    <citation type="submission" date="2023-03" db="EMBL/GenBank/DDBJ databases">
        <title>Genome insight into feeding habits of ladybird beetles.</title>
        <authorList>
            <person name="Li H.-S."/>
            <person name="Huang Y.-H."/>
            <person name="Pang H."/>
        </authorList>
    </citation>
    <scope>NUCLEOTIDE SEQUENCE [LARGE SCALE GENOMIC DNA]</scope>
    <source>
        <strain evidence="5">SYSU_2023b</strain>
        <tissue evidence="5">Whole body</tissue>
    </source>
</reference>
<dbReference type="InterPro" id="IPR004088">
    <property type="entry name" value="KH_dom_type_1"/>
</dbReference>
<gene>
    <name evidence="5" type="ORF">WA026_022525</name>
</gene>
<dbReference type="CDD" id="cd22418">
    <property type="entry name" value="KH-I_Vigilin_rpt15"/>
    <property type="match status" value="1"/>
</dbReference>
<dbReference type="PANTHER" id="PTHR10627">
    <property type="entry name" value="SCP160"/>
    <property type="match status" value="1"/>
</dbReference>
<dbReference type="CDD" id="cd22417">
    <property type="entry name" value="KH-I_Vigilin_rpt14"/>
    <property type="match status" value="1"/>
</dbReference>
<dbReference type="GO" id="GO:0003729">
    <property type="term" value="F:mRNA binding"/>
    <property type="evidence" value="ECO:0007669"/>
    <property type="project" value="TreeGrafter"/>
</dbReference>